<dbReference type="SMART" id="SM00271">
    <property type="entry name" value="DnaJ"/>
    <property type="match status" value="1"/>
</dbReference>
<dbReference type="CDD" id="cd06257">
    <property type="entry name" value="DnaJ"/>
    <property type="match status" value="1"/>
</dbReference>
<dbReference type="RefSeq" id="WP_121906810.1">
    <property type="nucleotide sequence ID" value="NZ_REFC01000012.1"/>
</dbReference>
<dbReference type="AlphaFoldDB" id="A0A3L9YX29"/>
<evidence type="ECO:0000313" key="3">
    <source>
        <dbReference type="Proteomes" id="UP000271339"/>
    </source>
</evidence>
<organism evidence="2 3">
    <name type="scientific">Ulvibacter antarcticus</name>
    <dbReference type="NCBI Taxonomy" id="442714"/>
    <lineage>
        <taxon>Bacteria</taxon>
        <taxon>Pseudomonadati</taxon>
        <taxon>Bacteroidota</taxon>
        <taxon>Flavobacteriia</taxon>
        <taxon>Flavobacteriales</taxon>
        <taxon>Flavobacteriaceae</taxon>
        <taxon>Ulvibacter</taxon>
    </lineage>
</organism>
<accession>A0A3L9YX29</accession>
<evidence type="ECO:0000259" key="1">
    <source>
        <dbReference type="SMART" id="SM00271"/>
    </source>
</evidence>
<dbReference type="SUPFAM" id="SSF46565">
    <property type="entry name" value="Chaperone J-domain"/>
    <property type="match status" value="1"/>
</dbReference>
<dbReference type="EMBL" id="REFC01000012">
    <property type="protein sequence ID" value="RMA64360.1"/>
    <property type="molecule type" value="Genomic_DNA"/>
</dbReference>
<dbReference type="InterPro" id="IPR036869">
    <property type="entry name" value="J_dom_sf"/>
</dbReference>
<dbReference type="Gene3D" id="1.10.287.110">
    <property type="entry name" value="DnaJ domain"/>
    <property type="match status" value="1"/>
</dbReference>
<protein>
    <submittedName>
        <fullName evidence="2">DnaJ-like protein</fullName>
    </submittedName>
</protein>
<comment type="caution">
    <text evidence="2">The sequence shown here is derived from an EMBL/GenBank/DDBJ whole genome shotgun (WGS) entry which is preliminary data.</text>
</comment>
<gene>
    <name evidence="2" type="ORF">BXY75_1235</name>
</gene>
<reference evidence="2 3" key="1">
    <citation type="submission" date="2018-10" db="EMBL/GenBank/DDBJ databases">
        <title>Genomic Encyclopedia of Archaeal and Bacterial Type Strains, Phase II (KMG-II): from individual species to whole genera.</title>
        <authorList>
            <person name="Goeker M."/>
        </authorList>
    </citation>
    <scope>NUCLEOTIDE SEQUENCE [LARGE SCALE GENOMIC DNA]</scope>
    <source>
        <strain evidence="2 3">DSM 23424</strain>
    </source>
</reference>
<evidence type="ECO:0000313" key="2">
    <source>
        <dbReference type="EMBL" id="RMA64360.1"/>
    </source>
</evidence>
<name>A0A3L9YX29_9FLAO</name>
<dbReference type="Pfam" id="PF00226">
    <property type="entry name" value="DnaJ"/>
    <property type="match status" value="1"/>
</dbReference>
<feature type="domain" description="J" evidence="1">
    <location>
        <begin position="5"/>
        <end position="67"/>
    </location>
</feature>
<sequence>MKRINEYSKLFGVEKEIDLKLLKKNYRDLVKQWHPDKFQDGDSLQHEAEVQSRKIIDGYHFLVSMAPETKEKNLPAYTETITQSAIADYQHKGLLLEITFTDGTTYEYFGITKPIYLKMISAGNLNRFAKRNIYPKYAYRQSKRILQEA</sequence>
<dbReference type="InterPro" id="IPR025309">
    <property type="entry name" value="KTSC_dom"/>
</dbReference>
<proteinExistence type="predicted"/>
<keyword evidence="3" id="KW-1185">Reference proteome</keyword>
<dbReference type="Pfam" id="PF13619">
    <property type="entry name" value="KTSC"/>
    <property type="match status" value="1"/>
</dbReference>
<dbReference type="InterPro" id="IPR001623">
    <property type="entry name" value="DnaJ_domain"/>
</dbReference>
<dbReference type="Proteomes" id="UP000271339">
    <property type="component" value="Unassembled WGS sequence"/>
</dbReference>
<dbReference type="OrthoDB" id="665715at2"/>